<dbReference type="Pfam" id="PF08541">
    <property type="entry name" value="ACP_syn_III_C"/>
    <property type="match status" value="2"/>
</dbReference>
<feature type="domain" description="Beta-ketoacyl-[acyl-carrier-protein] synthase III C-terminal" evidence="3">
    <location>
        <begin position="577"/>
        <end position="664"/>
    </location>
</feature>
<dbReference type="PANTHER" id="PTHR34069:SF2">
    <property type="entry name" value="BETA-KETOACYL-[ACYL-CARRIER-PROTEIN] SYNTHASE III"/>
    <property type="match status" value="1"/>
</dbReference>
<dbReference type="EC" id="2.3.1.180" evidence="5"/>
<dbReference type="RefSeq" id="WP_145291135.1">
    <property type="nucleotide sequence ID" value="NZ_CP036291.1"/>
</dbReference>
<sequence>MSVVTQSIFESIGVALPERRVATRDIVAGCVNSVRLPLERLTGIRERRLAGDGLYSIDLAEAAARDCLTRGALAPEQVDLVVCTNISRCDSEKTISYEPATSIKLKQRLGLGRALAIDVSNACAGMWTGVYLADAMIRTGAARHALVVSGEYISYLIDSAQQEITDFMDPQIASLTLGDAGVAVALGRSPSPEVGLHALDLYTLGKYAPHCVAKPSSEAAGRPVMLTDAIKVTEAVVPHAARHAKLVLDRHGWTLDSIDCVVPHQTSQLTMQEGMKEIDRLYGHDLWARCVNNLPERGNTSSNSHFLAMFDATERKQVGSRNRVVFCISGSGQTTGTALYTLDDLPDRLHSAAGQTRSTAEEHKPAGTIGATLRLASVAVHRPGSPEEIDTVGMLAAAAEQCLAAGPVGLDDVELLLSTSTYRTDFVMEPAIAALVAGRLRMNDDRPAGHAKKTLAFDVMNGPVGFLKACFLAGELATAGKLTAAMVLASEVENGRILGADTVLGLEEMASAALLAESEAGDGFLAFEFYDDLSAIDEEGVQVSWGVGERPHIIGRRGEKLHDAYVRAIGVAVGRLLESQQLALDDIGVLLPPQVDAGFPARVAKELGFPLDRTVCCDATVNLATSSVPQSYRTAVDSGRAAPGDLGLMIAVGAGVQVGCAIYQF</sequence>
<dbReference type="Proteomes" id="UP000317429">
    <property type="component" value="Chromosome"/>
</dbReference>
<evidence type="ECO:0000256" key="2">
    <source>
        <dbReference type="ARBA" id="ARBA00023315"/>
    </source>
</evidence>
<evidence type="ECO:0000259" key="3">
    <source>
        <dbReference type="Pfam" id="PF08541"/>
    </source>
</evidence>
<evidence type="ECO:0000259" key="4">
    <source>
        <dbReference type="Pfam" id="PF08545"/>
    </source>
</evidence>
<dbReference type="GO" id="GO:0006633">
    <property type="term" value="P:fatty acid biosynthetic process"/>
    <property type="evidence" value="ECO:0007669"/>
    <property type="project" value="InterPro"/>
</dbReference>
<dbReference type="KEGG" id="pnd:Pla175_46440"/>
<protein>
    <submittedName>
        <fullName evidence="5">3-oxoacyl-[acyl-carrier-protein] synthase 3</fullName>
        <ecNumber evidence="5">2.3.1.180</ecNumber>
    </submittedName>
</protein>
<dbReference type="EMBL" id="CP036291">
    <property type="protein sequence ID" value="QDU91224.1"/>
    <property type="molecule type" value="Genomic_DNA"/>
</dbReference>
<dbReference type="Gene3D" id="3.40.47.10">
    <property type="match status" value="4"/>
</dbReference>
<feature type="domain" description="Beta-ketoacyl-[acyl-carrier-protein] synthase III C-terminal" evidence="3">
    <location>
        <begin position="248"/>
        <end position="340"/>
    </location>
</feature>
<dbReference type="InterPro" id="IPR016039">
    <property type="entry name" value="Thiolase-like"/>
</dbReference>
<dbReference type="AlphaFoldDB" id="A0A518DIC4"/>
<dbReference type="InterPro" id="IPR013747">
    <property type="entry name" value="ACP_syn_III_C"/>
</dbReference>
<dbReference type="GO" id="GO:0033818">
    <property type="term" value="F:beta-ketoacyl-acyl-carrier-protein synthase III activity"/>
    <property type="evidence" value="ECO:0007669"/>
    <property type="project" value="UniProtKB-EC"/>
</dbReference>
<proteinExistence type="predicted"/>
<dbReference type="OrthoDB" id="9788274at2"/>
<organism evidence="5 6">
    <name type="scientific">Pirellulimonas nuda</name>
    <dbReference type="NCBI Taxonomy" id="2528009"/>
    <lineage>
        <taxon>Bacteria</taxon>
        <taxon>Pseudomonadati</taxon>
        <taxon>Planctomycetota</taxon>
        <taxon>Planctomycetia</taxon>
        <taxon>Pirellulales</taxon>
        <taxon>Lacipirellulaceae</taxon>
        <taxon>Pirellulimonas</taxon>
    </lineage>
</organism>
<dbReference type="GO" id="GO:0004315">
    <property type="term" value="F:3-oxoacyl-[acyl-carrier-protein] synthase activity"/>
    <property type="evidence" value="ECO:0007669"/>
    <property type="project" value="InterPro"/>
</dbReference>
<name>A0A518DIC4_9BACT</name>
<keyword evidence="6" id="KW-1185">Reference proteome</keyword>
<reference evidence="5 6" key="1">
    <citation type="submission" date="2019-02" db="EMBL/GenBank/DDBJ databases">
        <title>Deep-cultivation of Planctomycetes and their phenomic and genomic characterization uncovers novel biology.</title>
        <authorList>
            <person name="Wiegand S."/>
            <person name="Jogler M."/>
            <person name="Boedeker C."/>
            <person name="Pinto D."/>
            <person name="Vollmers J."/>
            <person name="Rivas-Marin E."/>
            <person name="Kohn T."/>
            <person name="Peeters S.H."/>
            <person name="Heuer A."/>
            <person name="Rast P."/>
            <person name="Oberbeckmann S."/>
            <person name="Bunk B."/>
            <person name="Jeske O."/>
            <person name="Meyerdierks A."/>
            <person name="Storesund J.E."/>
            <person name="Kallscheuer N."/>
            <person name="Luecker S."/>
            <person name="Lage O.M."/>
            <person name="Pohl T."/>
            <person name="Merkel B.J."/>
            <person name="Hornburger P."/>
            <person name="Mueller R.-W."/>
            <person name="Bruemmer F."/>
            <person name="Labrenz M."/>
            <person name="Spormann A.M."/>
            <person name="Op den Camp H."/>
            <person name="Overmann J."/>
            <person name="Amann R."/>
            <person name="Jetten M.S.M."/>
            <person name="Mascher T."/>
            <person name="Medema M.H."/>
            <person name="Devos D.P."/>
            <person name="Kaster A.-K."/>
            <person name="Ovreas L."/>
            <person name="Rohde M."/>
            <person name="Galperin M.Y."/>
            <person name="Jogler C."/>
        </authorList>
    </citation>
    <scope>NUCLEOTIDE SEQUENCE [LARGE SCALE GENOMIC DNA]</scope>
    <source>
        <strain evidence="5 6">Pla175</strain>
    </source>
</reference>
<dbReference type="Pfam" id="PF08545">
    <property type="entry name" value="ACP_syn_III"/>
    <property type="match status" value="1"/>
</dbReference>
<dbReference type="GO" id="GO:0044550">
    <property type="term" value="P:secondary metabolite biosynthetic process"/>
    <property type="evidence" value="ECO:0007669"/>
    <property type="project" value="TreeGrafter"/>
</dbReference>
<gene>
    <name evidence="5" type="primary">fabH_3</name>
    <name evidence="5" type="ORF">Pla175_46440</name>
</gene>
<feature type="domain" description="Beta-ketoacyl-[acyl-carrier-protein] synthase III N-terminal" evidence="4">
    <location>
        <begin position="117"/>
        <end position="203"/>
    </location>
</feature>
<keyword evidence="2 5" id="KW-0012">Acyltransferase</keyword>
<dbReference type="SUPFAM" id="SSF53901">
    <property type="entry name" value="Thiolase-like"/>
    <property type="match status" value="3"/>
</dbReference>
<accession>A0A518DIC4</accession>
<dbReference type="PANTHER" id="PTHR34069">
    <property type="entry name" value="3-OXOACYL-[ACYL-CARRIER-PROTEIN] SYNTHASE 3"/>
    <property type="match status" value="1"/>
</dbReference>
<evidence type="ECO:0000256" key="1">
    <source>
        <dbReference type="ARBA" id="ARBA00022679"/>
    </source>
</evidence>
<evidence type="ECO:0000313" key="6">
    <source>
        <dbReference type="Proteomes" id="UP000317429"/>
    </source>
</evidence>
<evidence type="ECO:0000313" key="5">
    <source>
        <dbReference type="EMBL" id="QDU91224.1"/>
    </source>
</evidence>
<keyword evidence="1 5" id="KW-0808">Transferase</keyword>
<dbReference type="InterPro" id="IPR013751">
    <property type="entry name" value="ACP_syn_III_N"/>
</dbReference>